<sequence length="551" mass="60517">MTEPTLQSRPTTRFSFNPVWVVPLLALFVAAWMLYQDWDSQGPQVTIVANNADGIEAGKTKVKVHNVDIGEVTQVRLSDDFEHAIITIDLHKGSDKLLRQDTKFWVIKPRVGTAGISGLGTLLSGAYIEAEPGTDGDAKSQYTMLAQPPLATADDKGLRLRLVSKDIPKMTVGTPVHFHGFDVGHIEDVNFDPQKQNITYRLFIRAPFDTLVNDAVQFWVTPGLAIQSTSKGIAVKMDSLETLIAGGISFGTTEANAVGKPVKDMTSFTLYGSKEQATDNRYTQAIPFIFLFDGNIGGLEAGAPIEFRGVRIGTVQQVPFQGISIRDWSATMLNPVLPVLGRIEPQRLSNISTGDDMNINDWHQLLDNAIKRGFRASLTTSNILTGSKIISVDFDTHAKPVSKQQVAGFPVFPSVPNSFDNLGQKFSTLLDKLNELPLNDTMNSLDKTLQSANDTLNTLNRVSKQIDTLLAEPHTQQLPEQLTLSLQDLQRTLKTYQEEGAVGSQLQKSLGTLERTLNDLQPVLRQLQQKPNALIFESNAAPDTIPSKGEQ</sequence>
<feature type="domain" description="Mce/MlaD" evidence="8">
    <location>
        <begin position="158"/>
        <end position="217"/>
    </location>
</feature>
<organism evidence="9 10">
    <name type="scientific">Vibrio tritonius</name>
    <dbReference type="NCBI Taxonomy" id="1435069"/>
    <lineage>
        <taxon>Bacteria</taxon>
        <taxon>Pseudomonadati</taxon>
        <taxon>Pseudomonadota</taxon>
        <taxon>Gammaproteobacteria</taxon>
        <taxon>Vibrionales</taxon>
        <taxon>Vibrionaceae</taxon>
        <taxon>Vibrio</taxon>
    </lineage>
</organism>
<keyword evidence="10" id="KW-1185">Reference proteome</keyword>
<dbReference type="PANTHER" id="PTHR30462">
    <property type="entry name" value="INTERMEMBRANE TRANSPORT PROTEIN PQIB-RELATED"/>
    <property type="match status" value="1"/>
</dbReference>
<dbReference type="EMBL" id="JAIWIU010000226">
    <property type="protein sequence ID" value="MCA2018990.1"/>
    <property type="molecule type" value="Genomic_DNA"/>
</dbReference>
<evidence type="ECO:0000256" key="6">
    <source>
        <dbReference type="ARBA" id="ARBA00023136"/>
    </source>
</evidence>
<proteinExistence type="predicted"/>
<dbReference type="NCBIfam" id="NF008070">
    <property type="entry name" value="PRK10807.1"/>
    <property type="match status" value="1"/>
</dbReference>
<evidence type="ECO:0000256" key="7">
    <source>
        <dbReference type="SAM" id="Phobius"/>
    </source>
</evidence>
<feature type="domain" description="Mce/MlaD" evidence="8">
    <location>
        <begin position="42"/>
        <end position="133"/>
    </location>
</feature>
<keyword evidence="2" id="KW-1003">Cell membrane</keyword>
<evidence type="ECO:0000256" key="1">
    <source>
        <dbReference type="ARBA" id="ARBA00004533"/>
    </source>
</evidence>
<keyword evidence="5 7" id="KW-1133">Transmembrane helix</keyword>
<dbReference type="Proteomes" id="UP001199044">
    <property type="component" value="Unassembled WGS sequence"/>
</dbReference>
<dbReference type="RefSeq" id="WP_225252257.1">
    <property type="nucleotide sequence ID" value="NZ_JAIWIU010000226.1"/>
</dbReference>
<evidence type="ECO:0000256" key="3">
    <source>
        <dbReference type="ARBA" id="ARBA00022519"/>
    </source>
</evidence>
<accession>A0ABS7YTH2</accession>
<evidence type="ECO:0000256" key="2">
    <source>
        <dbReference type="ARBA" id="ARBA00022475"/>
    </source>
</evidence>
<name>A0ABS7YTH2_9VIBR</name>
<comment type="subcellular location">
    <subcellularLocation>
        <location evidence="1">Cell inner membrane</location>
    </subcellularLocation>
</comment>
<evidence type="ECO:0000259" key="8">
    <source>
        <dbReference type="Pfam" id="PF02470"/>
    </source>
</evidence>
<keyword evidence="6 7" id="KW-0472">Membrane</keyword>
<dbReference type="InterPro" id="IPR003399">
    <property type="entry name" value="Mce/MlaD"/>
</dbReference>
<comment type="caution">
    <text evidence="9">The sequence shown here is derived from an EMBL/GenBank/DDBJ whole genome shotgun (WGS) entry which is preliminary data.</text>
</comment>
<dbReference type="PANTHER" id="PTHR30462:SF2">
    <property type="entry name" value="INTERMEMBRANE TRANSPORT PROTEIN PQIB"/>
    <property type="match status" value="1"/>
</dbReference>
<dbReference type="Pfam" id="PF02470">
    <property type="entry name" value="MlaD"/>
    <property type="match status" value="3"/>
</dbReference>
<feature type="transmembrane region" description="Helical" evidence="7">
    <location>
        <begin position="14"/>
        <end position="35"/>
    </location>
</feature>
<gene>
    <name evidence="9" type="primary">pqiB</name>
    <name evidence="9" type="ORF">LDJ79_22950</name>
</gene>
<keyword evidence="4 7" id="KW-0812">Transmembrane</keyword>
<reference evidence="10" key="1">
    <citation type="submission" date="2023-07" db="EMBL/GenBank/DDBJ databases">
        <title>Molecular identification of indigenous halophilic bacteria isolated from red sea cost, biodegradation of synthetic dyes and assessment of degraded metabolite toxicity.</title>
        <authorList>
            <person name="Chaieb K."/>
            <person name="Altayb H.N."/>
        </authorList>
    </citation>
    <scope>NUCLEOTIDE SEQUENCE [LARGE SCALE GENOMIC DNA]</scope>
    <source>
        <strain evidence="10">K20</strain>
    </source>
</reference>
<evidence type="ECO:0000256" key="4">
    <source>
        <dbReference type="ARBA" id="ARBA00022692"/>
    </source>
</evidence>
<feature type="domain" description="Mce/MlaD" evidence="8">
    <location>
        <begin position="295"/>
        <end position="394"/>
    </location>
</feature>
<evidence type="ECO:0000256" key="5">
    <source>
        <dbReference type="ARBA" id="ARBA00022989"/>
    </source>
</evidence>
<dbReference type="InterPro" id="IPR051800">
    <property type="entry name" value="PqiA-PqiB_transport"/>
</dbReference>
<evidence type="ECO:0000313" key="9">
    <source>
        <dbReference type="EMBL" id="MCA2018990.1"/>
    </source>
</evidence>
<evidence type="ECO:0000313" key="10">
    <source>
        <dbReference type="Proteomes" id="UP001199044"/>
    </source>
</evidence>
<keyword evidence="3" id="KW-0997">Cell inner membrane</keyword>
<protein>
    <submittedName>
        <fullName evidence="9">Intermembrane transport protein PqiB</fullName>
    </submittedName>
</protein>